<proteinExistence type="predicted"/>
<dbReference type="Gene3D" id="1.10.287.700">
    <property type="entry name" value="Helix hairpin bin"/>
    <property type="match status" value="1"/>
</dbReference>
<dbReference type="AlphaFoldDB" id="A0AAV1BZI1"/>
<feature type="region of interest" description="Disordered" evidence="1">
    <location>
        <begin position="34"/>
        <end position="64"/>
    </location>
</feature>
<accession>A0AAV1BZI1</accession>
<reference evidence="2" key="1">
    <citation type="submission" date="2023-03" db="EMBL/GenBank/DDBJ databases">
        <authorList>
            <person name="Julca I."/>
        </authorList>
    </citation>
    <scope>NUCLEOTIDE SEQUENCE</scope>
</reference>
<dbReference type="Proteomes" id="UP001161247">
    <property type="component" value="Chromosome 1"/>
</dbReference>
<evidence type="ECO:0000313" key="2">
    <source>
        <dbReference type="EMBL" id="CAI9088696.1"/>
    </source>
</evidence>
<feature type="region of interest" description="Disordered" evidence="1">
    <location>
        <begin position="143"/>
        <end position="188"/>
    </location>
</feature>
<protein>
    <submittedName>
        <fullName evidence="2">OLC1v1023101C1</fullName>
    </submittedName>
</protein>
<sequence length="188" mass="20713">MSSRRAILVIPNPLNLATHSPVYALNRVFISSRQLSQRPEGSPSNWTDDIRAGPGGTPTTTAAGKITPDQHVRVINRHDNNPDYREEEDGMERAKERTRDAAHVLSDLAKEGTAKAIESGLELGEIAKKTMDVAWDAAKDTANNLKDAITGDDERRDHRHRNRVNRNGNESGQGDDARFKKPAAGGYH</sequence>
<evidence type="ECO:0000256" key="1">
    <source>
        <dbReference type="SAM" id="MobiDB-lite"/>
    </source>
</evidence>
<feature type="region of interest" description="Disordered" evidence="1">
    <location>
        <begin position="80"/>
        <end position="99"/>
    </location>
</feature>
<name>A0AAV1BZI1_OLDCO</name>
<feature type="compositionally biased region" description="Polar residues" evidence="1">
    <location>
        <begin position="34"/>
        <end position="47"/>
    </location>
</feature>
<dbReference type="EMBL" id="OX459118">
    <property type="protein sequence ID" value="CAI9088696.1"/>
    <property type="molecule type" value="Genomic_DNA"/>
</dbReference>
<keyword evidence="3" id="KW-1185">Reference proteome</keyword>
<evidence type="ECO:0000313" key="3">
    <source>
        <dbReference type="Proteomes" id="UP001161247"/>
    </source>
</evidence>
<gene>
    <name evidence="2" type="ORF">OLC1_LOCUS1212</name>
</gene>
<organism evidence="2 3">
    <name type="scientific">Oldenlandia corymbosa var. corymbosa</name>
    <dbReference type="NCBI Taxonomy" id="529605"/>
    <lineage>
        <taxon>Eukaryota</taxon>
        <taxon>Viridiplantae</taxon>
        <taxon>Streptophyta</taxon>
        <taxon>Embryophyta</taxon>
        <taxon>Tracheophyta</taxon>
        <taxon>Spermatophyta</taxon>
        <taxon>Magnoliopsida</taxon>
        <taxon>eudicotyledons</taxon>
        <taxon>Gunneridae</taxon>
        <taxon>Pentapetalae</taxon>
        <taxon>asterids</taxon>
        <taxon>lamiids</taxon>
        <taxon>Gentianales</taxon>
        <taxon>Rubiaceae</taxon>
        <taxon>Rubioideae</taxon>
        <taxon>Spermacoceae</taxon>
        <taxon>Hedyotis-Oldenlandia complex</taxon>
        <taxon>Oldenlandia</taxon>
    </lineage>
</organism>